<comment type="caution">
    <text evidence="1">The sequence shown here is derived from an EMBL/GenBank/DDBJ whole genome shotgun (WGS) entry which is preliminary data.</text>
</comment>
<evidence type="ECO:0000313" key="2">
    <source>
        <dbReference type="Proteomes" id="UP000188605"/>
    </source>
</evidence>
<evidence type="ECO:0000313" key="1">
    <source>
        <dbReference type="EMBL" id="ONI37565.1"/>
    </source>
</evidence>
<dbReference type="EMBL" id="LJDB01000108">
    <property type="protein sequence ID" value="ONI37565.1"/>
    <property type="molecule type" value="Genomic_DNA"/>
</dbReference>
<keyword evidence="2" id="KW-1185">Reference proteome</keyword>
<gene>
    <name evidence="1" type="ORF">AN396_12695</name>
</gene>
<organism evidence="1 2">
    <name type="scientific">Candidatus Epulonipiscium fishelsonii</name>
    <dbReference type="NCBI Taxonomy" id="77094"/>
    <lineage>
        <taxon>Bacteria</taxon>
        <taxon>Bacillati</taxon>
        <taxon>Bacillota</taxon>
        <taxon>Clostridia</taxon>
        <taxon>Lachnospirales</taxon>
        <taxon>Lachnospiraceae</taxon>
        <taxon>Candidatus Epulonipiscium</taxon>
    </lineage>
</organism>
<protein>
    <submittedName>
        <fullName evidence="1">4-alpha-glucanotransferase</fullName>
    </submittedName>
</protein>
<name>A0ACC8X6S4_9FIRM</name>
<dbReference type="Proteomes" id="UP000188605">
    <property type="component" value="Unassembled WGS sequence"/>
</dbReference>
<reference evidence="1" key="1">
    <citation type="submission" date="2016-08" db="EMBL/GenBank/DDBJ databases">
        <authorList>
            <person name="Ngugi D.K."/>
            <person name="Miyake S."/>
            <person name="Stingl U."/>
        </authorList>
    </citation>
    <scope>NUCLEOTIDE SEQUENCE</scope>
    <source>
        <strain evidence="1">SCG-B11WGA-EpuloA1</strain>
    </source>
</reference>
<proteinExistence type="predicted"/>
<sequence length="513" mass="59516">MRSSGIIMHISSLPSKYGIGTFGKEAYEFADFLSAAGQKYWQILPLGHTSYGDSPYQSFSAFAGNPYFIDLDTLAEEGLLKLEDYNQLDFGNNPEQVDYEKMFNNRYKVLEIAFNNAKNICFNEIIAFAFQEGQWLHDYALFMSVKERMGMVGWQEWPEDIKLRWNNAICYYEHELEDRILFWKFIQYEFFKQWNKLKSYVNSLEIEIIGDIPIYVASDSCDTWANPEIFKLDSSRNPTVVAGCPPDAFSKTGQLWGNPIYNWEYLEYTGYGWWINRIKESLKLYNVIRIDHFRGFEAFWEIPFGNKTAAGGKWVKGPAIKLFDVIKNALGDNLNIIAEDLGYLTQSVIDFRNATKFPGMKVLQFAFDTREESEYIPHTYDKNCVVYTGTHDNDTIRGWMETTGETKDIQHAINYLKLTANEGYTWGFIRGAWSSVGDIAITQMQDLLNLGNTARMNYPSTLGGNWSWRMNQFELTEELTQKLHNITILYGRCINPEIEEIEETEEIEEVKEV</sequence>
<accession>A0ACC8X6S4</accession>